<gene>
    <name evidence="5" type="primary">EFM4</name>
    <name evidence="8" type="ORF">Micbo1qcDRAFT_193583</name>
</gene>
<evidence type="ECO:0000256" key="6">
    <source>
        <dbReference type="SAM" id="MobiDB-lite"/>
    </source>
</evidence>
<dbReference type="CDD" id="cd02440">
    <property type="entry name" value="AdoMet_MTases"/>
    <property type="match status" value="1"/>
</dbReference>
<dbReference type="EMBL" id="KQ964247">
    <property type="protein sequence ID" value="KXJ94404.1"/>
    <property type="molecule type" value="Genomic_DNA"/>
</dbReference>
<evidence type="ECO:0000259" key="7">
    <source>
        <dbReference type="Pfam" id="PF13847"/>
    </source>
</evidence>
<evidence type="ECO:0000313" key="9">
    <source>
        <dbReference type="Proteomes" id="UP000070501"/>
    </source>
</evidence>
<dbReference type="OrthoDB" id="10069295at2759"/>
<reference evidence="9" key="1">
    <citation type="submission" date="2016-02" db="EMBL/GenBank/DDBJ databases">
        <title>Draft genome sequence of Microdochium bolleyi, a fungal endophyte of beachgrass.</title>
        <authorList>
            <consortium name="DOE Joint Genome Institute"/>
            <person name="David A.S."/>
            <person name="May G."/>
            <person name="Haridas S."/>
            <person name="Lim J."/>
            <person name="Wang M."/>
            <person name="Labutti K."/>
            <person name="Lipzen A."/>
            <person name="Barry K."/>
            <person name="Grigoriev I.V."/>
        </authorList>
    </citation>
    <scope>NUCLEOTIDE SEQUENCE [LARGE SCALE GENOMIC DNA]</scope>
    <source>
        <strain evidence="9">J235TASD1</strain>
    </source>
</reference>
<feature type="compositionally biased region" description="Acidic residues" evidence="6">
    <location>
        <begin position="68"/>
        <end position="80"/>
    </location>
</feature>
<dbReference type="Gene3D" id="3.40.50.150">
    <property type="entry name" value="Vaccinia Virus protein VP39"/>
    <property type="match status" value="1"/>
</dbReference>
<evidence type="ECO:0000256" key="4">
    <source>
        <dbReference type="ARBA" id="ARBA00022691"/>
    </source>
</evidence>
<keyword evidence="2 5" id="KW-0489">Methyltransferase</keyword>
<name>A0A136JB49_9PEZI</name>
<evidence type="ECO:0000256" key="5">
    <source>
        <dbReference type="HAMAP-Rule" id="MF_03188"/>
    </source>
</evidence>
<evidence type="ECO:0000313" key="8">
    <source>
        <dbReference type="EMBL" id="KXJ94404.1"/>
    </source>
</evidence>
<dbReference type="PANTHER" id="PTHR12843">
    <property type="entry name" value="PROTEIN-LYSINE N-METHYLTRANSFERASE METTL10"/>
    <property type="match status" value="1"/>
</dbReference>
<feature type="compositionally biased region" description="Polar residues" evidence="6">
    <location>
        <begin position="176"/>
        <end position="190"/>
    </location>
</feature>
<feature type="region of interest" description="Disordered" evidence="6">
    <location>
        <begin position="170"/>
        <end position="203"/>
    </location>
</feature>
<evidence type="ECO:0000256" key="2">
    <source>
        <dbReference type="ARBA" id="ARBA00022603"/>
    </source>
</evidence>
<proteinExistence type="inferred from homology"/>
<dbReference type="GO" id="GO:0032259">
    <property type="term" value="P:methylation"/>
    <property type="evidence" value="ECO:0007669"/>
    <property type="project" value="UniProtKB-KW"/>
</dbReference>
<feature type="domain" description="Methyltransferase" evidence="7">
    <location>
        <begin position="97"/>
        <end position="168"/>
    </location>
</feature>
<keyword evidence="9" id="KW-1185">Reference proteome</keyword>
<protein>
    <recommendedName>
        <fullName evidence="5">Protein-lysine N-methyltransferase EFM4</fullName>
        <ecNumber evidence="5">2.1.1.-</ecNumber>
    </recommendedName>
    <alternativeName>
        <fullName evidence="5">Elongation factor methyltransferase 4</fullName>
    </alternativeName>
</protein>
<dbReference type="SUPFAM" id="SSF53335">
    <property type="entry name" value="S-adenosyl-L-methionine-dependent methyltransferases"/>
    <property type="match status" value="1"/>
</dbReference>
<dbReference type="FunCoup" id="A0A136JB49">
    <property type="interactions" value="718"/>
</dbReference>
<feature type="region of interest" description="Disordered" evidence="6">
    <location>
        <begin position="68"/>
        <end position="96"/>
    </location>
</feature>
<dbReference type="InterPro" id="IPR026635">
    <property type="entry name" value="Efm4/METTL10"/>
</dbReference>
<dbReference type="InParanoid" id="A0A136JB49"/>
<organism evidence="8 9">
    <name type="scientific">Microdochium bolleyi</name>
    <dbReference type="NCBI Taxonomy" id="196109"/>
    <lineage>
        <taxon>Eukaryota</taxon>
        <taxon>Fungi</taxon>
        <taxon>Dikarya</taxon>
        <taxon>Ascomycota</taxon>
        <taxon>Pezizomycotina</taxon>
        <taxon>Sordariomycetes</taxon>
        <taxon>Xylariomycetidae</taxon>
        <taxon>Xylariales</taxon>
        <taxon>Microdochiaceae</taxon>
        <taxon>Microdochium</taxon>
    </lineage>
</organism>
<dbReference type="Pfam" id="PF13847">
    <property type="entry name" value="Methyltransf_31"/>
    <property type="match status" value="1"/>
</dbReference>
<dbReference type="InterPro" id="IPR029063">
    <property type="entry name" value="SAM-dependent_MTases_sf"/>
</dbReference>
<evidence type="ECO:0000256" key="3">
    <source>
        <dbReference type="ARBA" id="ARBA00022679"/>
    </source>
</evidence>
<accession>A0A136JB49</accession>
<sequence length="333" mass="36943">MAGAQQQAQEKPAHLEPSELGTKEYWDNLYVNEISNHAHDPDDKGTVWFDDSDAEAKMIAFLNALDPDAETSDHSDDDDCNQQQRQPGNGSLPRLHQSTTTFLDLGTGNGSLLFGLRDAGWRGKMLGVDYSAKSVEFARQIARSRREEDGEDTQQGGDDVEFREYDILNGRPETLLPSTLPSRASSEPIPQQQQQQDGAVGEGEEGWDVILDKGTFDAISLYSSSSSSSSQQDDNNTTTATTTSTRRPNEGYKAAVLPLVREGGLFLITSCNWTEDELARWFEGDFDSQQQEAERQSQQWRFSKVGRVDYPSFSFGGVKGQTISTLCFMKVRG</sequence>
<dbReference type="GO" id="GO:0016279">
    <property type="term" value="F:protein-lysine N-methyltransferase activity"/>
    <property type="evidence" value="ECO:0007669"/>
    <property type="project" value="UniProtKB-UniRule"/>
</dbReference>
<dbReference type="STRING" id="196109.A0A136JB49"/>
<dbReference type="AlphaFoldDB" id="A0A136JB49"/>
<comment type="function">
    <text evidence="5">S-adenosyl-L-methionine-dependent protein-lysine N-methyltransferase that mono- and dimethylates elongation factor 1-alpha at 'Lys-316'. May play a role in intracellular transport.</text>
</comment>
<feature type="region of interest" description="Disordered" evidence="6">
    <location>
        <begin position="222"/>
        <end position="249"/>
    </location>
</feature>
<keyword evidence="1 5" id="KW-0963">Cytoplasm</keyword>
<comment type="subcellular location">
    <subcellularLocation>
        <location evidence="5">Cytoplasm</location>
    </subcellularLocation>
</comment>
<dbReference type="Proteomes" id="UP000070501">
    <property type="component" value="Unassembled WGS sequence"/>
</dbReference>
<dbReference type="PANTHER" id="PTHR12843:SF5">
    <property type="entry name" value="EEF1A LYSINE METHYLTRANSFERASE 2"/>
    <property type="match status" value="1"/>
</dbReference>
<keyword evidence="5" id="KW-0813">Transport</keyword>
<keyword evidence="3 5" id="KW-0808">Transferase</keyword>
<evidence type="ECO:0000256" key="1">
    <source>
        <dbReference type="ARBA" id="ARBA00022490"/>
    </source>
</evidence>
<dbReference type="HAMAP" id="MF_03188">
    <property type="entry name" value="Methyltr_EFM4"/>
    <property type="match status" value="1"/>
</dbReference>
<dbReference type="InterPro" id="IPR025714">
    <property type="entry name" value="Methyltranfer_dom"/>
</dbReference>
<dbReference type="GO" id="GO:0005737">
    <property type="term" value="C:cytoplasm"/>
    <property type="evidence" value="ECO:0007669"/>
    <property type="project" value="UniProtKB-SubCell"/>
</dbReference>
<dbReference type="GO" id="GO:0016192">
    <property type="term" value="P:vesicle-mediated transport"/>
    <property type="evidence" value="ECO:0007669"/>
    <property type="project" value="UniProtKB-UniRule"/>
</dbReference>
<keyword evidence="4 5" id="KW-0949">S-adenosyl-L-methionine</keyword>
<dbReference type="EC" id="2.1.1.-" evidence="5"/>
<feature type="region of interest" description="Disordered" evidence="6">
    <location>
        <begin position="1"/>
        <end position="21"/>
    </location>
</feature>
<feature type="compositionally biased region" description="Low complexity" evidence="6">
    <location>
        <begin position="223"/>
        <end position="245"/>
    </location>
</feature>
<comment type="similarity">
    <text evidence="5">Belongs to the class I-like SAM-binding methyltransferase superfamily. EFM4 family.</text>
</comment>
<feature type="compositionally biased region" description="Basic and acidic residues" evidence="6">
    <location>
        <begin position="11"/>
        <end position="21"/>
    </location>
</feature>